<sequence length="346" mass="39593">MFQGQGQSLLMDVEQDLALPHCQQGGQDQPSDLHRVMAKLAATETMLQELREQMTILKTTEVEYRTIIISQEEKLDALARSFMTQKPMKAQNDALQKRIQTLELINKQQQDENTAIRSSLTNETSKLKKLNCHQAIQATSQVSMLKSDLQHARNQLAVVRKRCQYYMEGQIQVSSMNMNSFQDQAVNLTCQHSMMRCKLQDIEAELQSSLSERCCLQNHVIELQDHVQKLSSLQHEQHLLMTSEIRRRDQVVNSLRKQLSRCRAKEESNSESAHQNSETVIQRNGGHKVAQFNFEETILLKELNASLVEKLIQSQDHINILNQRFEVFSQGNTHGEKANMGPGCPP</sequence>
<organism evidence="2">
    <name type="scientific">Spongospora subterranea</name>
    <dbReference type="NCBI Taxonomy" id="70186"/>
    <lineage>
        <taxon>Eukaryota</taxon>
        <taxon>Sar</taxon>
        <taxon>Rhizaria</taxon>
        <taxon>Endomyxa</taxon>
        <taxon>Phytomyxea</taxon>
        <taxon>Plasmodiophorida</taxon>
        <taxon>Plasmodiophoridae</taxon>
        <taxon>Spongospora</taxon>
    </lineage>
</organism>
<feature type="coiled-coil region" evidence="1">
    <location>
        <begin position="33"/>
        <end position="60"/>
    </location>
</feature>
<accession>A0A0H5R5W1</accession>
<evidence type="ECO:0000256" key="1">
    <source>
        <dbReference type="SAM" id="Coils"/>
    </source>
</evidence>
<reference evidence="2" key="1">
    <citation type="submission" date="2015-04" db="EMBL/GenBank/DDBJ databases">
        <title>The genome sequence of the plant pathogenic Rhizarian Plasmodiophora brassicae reveals insights in its biotrophic life cycle and the origin of chitin synthesis.</title>
        <authorList>
            <person name="Schwelm A."/>
            <person name="Fogelqvist J."/>
            <person name="Knaust A."/>
            <person name="Julke S."/>
            <person name="Lilja T."/>
            <person name="Dhandapani V."/>
            <person name="Bonilla-Rosso G."/>
            <person name="Karlsson M."/>
            <person name="Shevchenko A."/>
            <person name="Choi S.R."/>
            <person name="Kim H.G."/>
            <person name="Park J.Y."/>
            <person name="Lim Y.P."/>
            <person name="Ludwig-Muller J."/>
            <person name="Dixelius C."/>
        </authorList>
    </citation>
    <scope>NUCLEOTIDE SEQUENCE</scope>
    <source>
        <tissue evidence="2">Potato root galls</tissue>
    </source>
</reference>
<protein>
    <submittedName>
        <fullName evidence="2">Uncharacterized protein</fullName>
    </submittedName>
</protein>
<keyword evidence="1" id="KW-0175">Coiled coil</keyword>
<dbReference type="AlphaFoldDB" id="A0A0H5R5W1"/>
<proteinExistence type="predicted"/>
<dbReference type="EMBL" id="HACM01009098">
    <property type="protein sequence ID" value="CRZ09540.1"/>
    <property type="molecule type" value="Transcribed_RNA"/>
</dbReference>
<name>A0A0H5R5W1_9EUKA</name>
<evidence type="ECO:0000313" key="2">
    <source>
        <dbReference type="EMBL" id="CRZ09540.1"/>
    </source>
</evidence>